<dbReference type="EMBL" id="LR797075">
    <property type="protein sequence ID" value="CAB4185421.1"/>
    <property type="molecule type" value="Genomic_DNA"/>
</dbReference>
<proteinExistence type="predicted"/>
<evidence type="ECO:0000313" key="2">
    <source>
        <dbReference type="EMBL" id="CAB4185421.1"/>
    </source>
</evidence>
<protein>
    <submittedName>
        <fullName evidence="2">Uncharacterized protein</fullName>
    </submittedName>
</protein>
<keyword evidence="1" id="KW-1133">Transmembrane helix</keyword>
<sequence>MVTVPLRMLRNANLNYVKGLRCEENLRLAEESLFYCDNQLIEFSAKVAELKAQSVMFQTSADRYRKANDLLFQQNLALEKKVVKERNRKEFWRWFGTSAVVVGIIGLLVK</sequence>
<evidence type="ECO:0000256" key="1">
    <source>
        <dbReference type="SAM" id="Phobius"/>
    </source>
</evidence>
<name>A0A6J5QVN2_9CAUD</name>
<organism evidence="2">
    <name type="scientific">uncultured Caudovirales phage</name>
    <dbReference type="NCBI Taxonomy" id="2100421"/>
    <lineage>
        <taxon>Viruses</taxon>
        <taxon>Duplodnaviria</taxon>
        <taxon>Heunggongvirae</taxon>
        <taxon>Uroviricota</taxon>
        <taxon>Caudoviricetes</taxon>
        <taxon>Peduoviridae</taxon>
        <taxon>Maltschvirus</taxon>
        <taxon>Maltschvirus maltsch</taxon>
    </lineage>
</organism>
<reference evidence="2" key="1">
    <citation type="submission" date="2020-05" db="EMBL/GenBank/DDBJ databases">
        <authorList>
            <person name="Chiriac C."/>
            <person name="Salcher M."/>
            <person name="Ghai R."/>
            <person name="Kavagutti S V."/>
        </authorList>
    </citation>
    <scope>NUCLEOTIDE SEQUENCE</scope>
</reference>
<evidence type="ECO:0000313" key="3">
    <source>
        <dbReference type="EMBL" id="CAB4192996.1"/>
    </source>
</evidence>
<feature type="transmembrane region" description="Helical" evidence="1">
    <location>
        <begin position="91"/>
        <end position="109"/>
    </location>
</feature>
<evidence type="ECO:0000313" key="4">
    <source>
        <dbReference type="EMBL" id="CAB4217693.1"/>
    </source>
</evidence>
<dbReference type="EMBL" id="LR798430">
    <property type="protein sequence ID" value="CAB5231503.1"/>
    <property type="molecule type" value="Genomic_DNA"/>
</dbReference>
<gene>
    <name evidence="2" type="ORF">UFOVP1127_69</name>
    <name evidence="3" type="ORF">UFOVP1242_5</name>
    <name evidence="4" type="ORF">UFOVP1492_65</name>
    <name evidence="5" type="ORF">UFOVP1580_94</name>
</gene>
<dbReference type="EMBL" id="LR797197">
    <property type="protein sequence ID" value="CAB4192996.1"/>
    <property type="molecule type" value="Genomic_DNA"/>
</dbReference>
<keyword evidence="1" id="KW-0812">Transmembrane</keyword>
<dbReference type="EMBL" id="LR797450">
    <property type="protein sequence ID" value="CAB4217693.1"/>
    <property type="molecule type" value="Genomic_DNA"/>
</dbReference>
<accession>A0A6J5QVN2</accession>
<keyword evidence="1" id="KW-0472">Membrane</keyword>
<evidence type="ECO:0000313" key="5">
    <source>
        <dbReference type="EMBL" id="CAB5231503.1"/>
    </source>
</evidence>